<protein>
    <submittedName>
        <fullName evidence="1">Uncharacterized protein</fullName>
    </submittedName>
</protein>
<dbReference type="OrthoDB" id="1352026at28211"/>
<dbReference type="Proteomes" id="UP000199093">
    <property type="component" value="Unassembled WGS sequence"/>
</dbReference>
<evidence type="ECO:0000313" key="2">
    <source>
        <dbReference type="Proteomes" id="UP000199093"/>
    </source>
</evidence>
<dbReference type="EMBL" id="FNEJ01000008">
    <property type="protein sequence ID" value="SDI70310.1"/>
    <property type="molecule type" value="Genomic_DNA"/>
</dbReference>
<dbReference type="RefSeq" id="WP_089846994.1">
    <property type="nucleotide sequence ID" value="NZ_FNEJ01000008.1"/>
</dbReference>
<reference evidence="2" key="1">
    <citation type="submission" date="2016-10" db="EMBL/GenBank/DDBJ databases">
        <authorList>
            <person name="Varghese N."/>
            <person name="Submissions S."/>
        </authorList>
    </citation>
    <scope>NUCLEOTIDE SEQUENCE [LARGE SCALE GENOMIC DNA]</scope>
    <source>
        <strain evidence="2">DSM 26424</strain>
    </source>
</reference>
<dbReference type="STRING" id="555512.SAMN04487993_1008212"/>
<accession>A0A1G8MSM2</accession>
<organism evidence="1 2">
    <name type="scientific">Salipiger marinus</name>
    <dbReference type="NCBI Taxonomy" id="555512"/>
    <lineage>
        <taxon>Bacteria</taxon>
        <taxon>Pseudomonadati</taxon>
        <taxon>Pseudomonadota</taxon>
        <taxon>Alphaproteobacteria</taxon>
        <taxon>Rhodobacterales</taxon>
        <taxon>Roseobacteraceae</taxon>
        <taxon>Salipiger</taxon>
    </lineage>
</organism>
<name>A0A1G8MSM2_9RHOB</name>
<dbReference type="AlphaFoldDB" id="A0A1G8MSM2"/>
<proteinExistence type="predicted"/>
<keyword evidence="2" id="KW-1185">Reference proteome</keyword>
<evidence type="ECO:0000313" key="1">
    <source>
        <dbReference type="EMBL" id="SDI70310.1"/>
    </source>
</evidence>
<gene>
    <name evidence="1" type="ORF">SAMN04487993_1008212</name>
</gene>
<sequence length="86" mass="9409">MHYQRLSSLRPVMGERLRHLRGGLYVYAGITSQGTHYAQAGDGRLHALTEGAFWARDADGAHAELLEWLSLSPVPVIPVPVAVMGE</sequence>